<comment type="subcellular location">
    <subcellularLocation>
        <location evidence="1">Membrane</location>
        <topology evidence="1">Single-pass type II membrane protein</topology>
    </subcellularLocation>
</comment>
<feature type="transmembrane region" description="Helical" evidence="8">
    <location>
        <begin position="44"/>
        <end position="67"/>
    </location>
</feature>
<comment type="caution">
    <text evidence="9">The sequence shown here is derived from an EMBL/GenBank/DDBJ whole genome shotgun (WGS) entry which is preliminary data.</text>
</comment>
<evidence type="ECO:0008006" key="11">
    <source>
        <dbReference type="Google" id="ProtNLM"/>
    </source>
</evidence>
<dbReference type="EMBL" id="JALJOV010000476">
    <property type="protein sequence ID" value="KAK9863400.1"/>
    <property type="molecule type" value="Genomic_DNA"/>
</dbReference>
<evidence type="ECO:0000256" key="6">
    <source>
        <dbReference type="ARBA" id="ARBA00023136"/>
    </source>
</evidence>
<evidence type="ECO:0000256" key="5">
    <source>
        <dbReference type="ARBA" id="ARBA00022989"/>
    </source>
</evidence>
<evidence type="ECO:0000256" key="4">
    <source>
        <dbReference type="ARBA" id="ARBA00022968"/>
    </source>
</evidence>
<evidence type="ECO:0000313" key="9">
    <source>
        <dbReference type="EMBL" id="KAK9863400.1"/>
    </source>
</evidence>
<keyword evidence="3 8" id="KW-0812">Transmembrane</keyword>
<keyword evidence="10" id="KW-1185">Reference proteome</keyword>
<dbReference type="PANTHER" id="PTHR23033">
    <property type="entry name" value="BETA1,3-GALACTOSYLTRANSFERASE"/>
    <property type="match status" value="1"/>
</dbReference>
<comment type="similarity">
    <text evidence="2">Belongs to the glycosyltransferase 31 family. Beta3-Gal-T subfamily.</text>
</comment>
<dbReference type="PANTHER" id="PTHR23033:SF50">
    <property type="entry name" value="HEXOSYLTRANSFERASE"/>
    <property type="match status" value="1"/>
</dbReference>
<name>A0AAW1T285_9CHLO</name>
<protein>
    <recommendedName>
        <fullName evidence="11">Hexosyltransferase</fullName>
    </recommendedName>
</protein>
<evidence type="ECO:0000313" key="10">
    <source>
        <dbReference type="Proteomes" id="UP001485043"/>
    </source>
</evidence>
<evidence type="ECO:0000256" key="8">
    <source>
        <dbReference type="SAM" id="Phobius"/>
    </source>
</evidence>
<sequence>MASRRSAFEAHRPTENGEHLVSEDKTSQPPAAYRPSVQLTSMTVVVVFCSIAAIAFLAGATTGPVFWGDVPPKWEHPRPENRLKTGSWDSRRIQSHYARKDILVAMVSSSNRLSLVQSSRKWRKGMQTFIALEKPFEELQHDELPRGFKEGIEEHNETFGVFEDLNVDDPRWHKAGDIRAVMTPFMANKTIGTNNFKYVLYGDDDTVFFPENVLDLVNGLDHEMPYFMTDCIWFPEKEGDRDIYVHPDRKAPRCLPCGYEDPLMHRPWGSTVPQPSWNATPACPCTQEALCEMDNLNMFTDCNWNYWRPGFWYFIHGGAGAIMSQGLFLRGEYDDVQHYVRSKGYYGSGDSTITETIQVLLGILPTDPGYGYFRRHIQSFDPGWKGAQIKGIEDEDTRDMGNDPVGVITRLEKAIAGTCGDECEDELAHIVTVHIRNRYSKEDVEKHDLAKDKALKHVPKDHRPAVHLHHRLADLWQQYAALRIGNSTSNDMALGGPPEAGDITKAASV</sequence>
<accession>A0AAW1T285</accession>
<evidence type="ECO:0000256" key="3">
    <source>
        <dbReference type="ARBA" id="ARBA00022692"/>
    </source>
</evidence>
<dbReference type="Proteomes" id="UP001485043">
    <property type="component" value="Unassembled WGS sequence"/>
</dbReference>
<evidence type="ECO:0000256" key="2">
    <source>
        <dbReference type="ARBA" id="ARBA00006462"/>
    </source>
</evidence>
<dbReference type="AlphaFoldDB" id="A0AAW1T285"/>
<dbReference type="Gene3D" id="3.90.550.50">
    <property type="match status" value="1"/>
</dbReference>
<proteinExistence type="inferred from homology"/>
<gene>
    <name evidence="9" type="ORF">WJX84_007066</name>
</gene>
<organism evidence="9 10">
    <name type="scientific">Apatococcus fuscideae</name>
    <dbReference type="NCBI Taxonomy" id="2026836"/>
    <lineage>
        <taxon>Eukaryota</taxon>
        <taxon>Viridiplantae</taxon>
        <taxon>Chlorophyta</taxon>
        <taxon>core chlorophytes</taxon>
        <taxon>Trebouxiophyceae</taxon>
        <taxon>Chlorellales</taxon>
        <taxon>Chlorellaceae</taxon>
        <taxon>Apatococcus</taxon>
    </lineage>
</organism>
<dbReference type="GO" id="GO:0016020">
    <property type="term" value="C:membrane"/>
    <property type="evidence" value="ECO:0007669"/>
    <property type="project" value="UniProtKB-SubCell"/>
</dbReference>
<keyword evidence="5 8" id="KW-1133">Transmembrane helix</keyword>
<evidence type="ECO:0000256" key="7">
    <source>
        <dbReference type="SAM" id="MobiDB-lite"/>
    </source>
</evidence>
<feature type="compositionally biased region" description="Basic and acidic residues" evidence="7">
    <location>
        <begin position="1"/>
        <end position="26"/>
    </location>
</feature>
<dbReference type="InterPro" id="IPR026050">
    <property type="entry name" value="C1GALT1/C1GALT1_chp1"/>
</dbReference>
<keyword evidence="6 8" id="KW-0472">Membrane</keyword>
<feature type="region of interest" description="Disordered" evidence="7">
    <location>
        <begin position="1"/>
        <end position="32"/>
    </location>
</feature>
<keyword evidence="4" id="KW-0735">Signal-anchor</keyword>
<evidence type="ECO:0000256" key="1">
    <source>
        <dbReference type="ARBA" id="ARBA00004606"/>
    </source>
</evidence>
<reference evidence="9 10" key="1">
    <citation type="journal article" date="2024" name="Nat. Commun.">
        <title>Phylogenomics reveals the evolutionary origins of lichenization in chlorophyte algae.</title>
        <authorList>
            <person name="Puginier C."/>
            <person name="Libourel C."/>
            <person name="Otte J."/>
            <person name="Skaloud P."/>
            <person name="Haon M."/>
            <person name="Grisel S."/>
            <person name="Petersen M."/>
            <person name="Berrin J.G."/>
            <person name="Delaux P.M."/>
            <person name="Dal Grande F."/>
            <person name="Keller J."/>
        </authorList>
    </citation>
    <scope>NUCLEOTIDE SEQUENCE [LARGE SCALE GENOMIC DNA]</scope>
    <source>
        <strain evidence="9 10">SAG 2523</strain>
    </source>
</reference>